<feature type="region of interest" description="Disordered" evidence="1">
    <location>
        <begin position="115"/>
        <end position="143"/>
    </location>
</feature>
<comment type="caution">
    <text evidence="2">The sequence shown here is derived from an EMBL/GenBank/DDBJ whole genome shotgun (WGS) entry which is preliminary data.</text>
</comment>
<keyword evidence="3" id="KW-1185">Reference proteome</keyword>
<reference evidence="2 3" key="1">
    <citation type="submission" date="2022-04" db="EMBL/GenBank/DDBJ databases">
        <title>Spirosoma sp. strain RP8 genome sequencing and assembly.</title>
        <authorList>
            <person name="Jung Y."/>
        </authorList>
    </citation>
    <scope>NUCLEOTIDE SEQUENCE [LARGE SCALE GENOMIC DNA]</scope>
    <source>
        <strain evidence="2 3">RP8</strain>
    </source>
</reference>
<protein>
    <submittedName>
        <fullName evidence="2">Uncharacterized protein</fullName>
    </submittedName>
</protein>
<accession>A0ABT0HEK4</accession>
<organism evidence="2 3">
    <name type="scientific">Spirosoma liriopis</name>
    <dbReference type="NCBI Taxonomy" id="2937440"/>
    <lineage>
        <taxon>Bacteria</taxon>
        <taxon>Pseudomonadati</taxon>
        <taxon>Bacteroidota</taxon>
        <taxon>Cytophagia</taxon>
        <taxon>Cytophagales</taxon>
        <taxon>Cytophagaceae</taxon>
        <taxon>Spirosoma</taxon>
    </lineage>
</organism>
<gene>
    <name evidence="2" type="ORF">M0L20_01075</name>
</gene>
<evidence type="ECO:0000256" key="1">
    <source>
        <dbReference type="SAM" id="MobiDB-lite"/>
    </source>
</evidence>
<dbReference type="Proteomes" id="UP001202180">
    <property type="component" value="Unassembled WGS sequence"/>
</dbReference>
<dbReference type="EMBL" id="JALPRF010000001">
    <property type="protein sequence ID" value="MCK8490420.1"/>
    <property type="molecule type" value="Genomic_DNA"/>
</dbReference>
<dbReference type="RefSeq" id="WP_248475257.1">
    <property type="nucleotide sequence ID" value="NZ_JALPRF010000001.1"/>
</dbReference>
<evidence type="ECO:0000313" key="2">
    <source>
        <dbReference type="EMBL" id="MCK8490420.1"/>
    </source>
</evidence>
<evidence type="ECO:0000313" key="3">
    <source>
        <dbReference type="Proteomes" id="UP001202180"/>
    </source>
</evidence>
<name>A0ABT0HEK4_9BACT</name>
<proteinExistence type="predicted"/>
<sequence>MAILPDTDIELGKWYSATQAPPDLTAESLENNYSMILNTDDSGPRTGFYNHQDKTFYWQNERMADQSRSQKANDNQEIEEAKSVNAWLIIPNAPDFSGVQNDMVKSYADSLLVEEDDEDSIDDGFVSKGERDRPAHPVNPSLH</sequence>